<dbReference type="Proteomes" id="UP000499080">
    <property type="component" value="Unassembled WGS sequence"/>
</dbReference>
<dbReference type="EMBL" id="BGPR01000080">
    <property type="protein sequence ID" value="GBL91559.1"/>
    <property type="molecule type" value="Genomic_DNA"/>
</dbReference>
<protein>
    <submittedName>
        <fullName evidence="1">Uncharacterized protein</fullName>
    </submittedName>
</protein>
<accession>A0A4Y2BIZ7</accession>
<dbReference type="AlphaFoldDB" id="A0A4Y2BIZ7"/>
<keyword evidence="2" id="KW-1185">Reference proteome</keyword>
<name>A0A4Y2BIZ7_ARAVE</name>
<evidence type="ECO:0000313" key="2">
    <source>
        <dbReference type="Proteomes" id="UP000499080"/>
    </source>
</evidence>
<reference evidence="1 2" key="1">
    <citation type="journal article" date="2019" name="Sci. Rep.">
        <title>Orb-weaving spider Araneus ventricosus genome elucidates the spidroin gene catalogue.</title>
        <authorList>
            <person name="Kono N."/>
            <person name="Nakamura H."/>
            <person name="Ohtoshi R."/>
            <person name="Moran D.A.P."/>
            <person name="Shinohara A."/>
            <person name="Yoshida Y."/>
            <person name="Fujiwara M."/>
            <person name="Mori M."/>
            <person name="Tomita M."/>
            <person name="Arakawa K."/>
        </authorList>
    </citation>
    <scope>NUCLEOTIDE SEQUENCE [LARGE SCALE GENOMIC DNA]</scope>
</reference>
<sequence length="171" mass="19028">MDKWLKTGTLKRSASRTEIRTTDLAAMGITVDQKDDNHEEQRPTDCPVQVGIDKIQSVLYTTETRQPETELPPPCRSVRDQLNNDRCNSSDTEVGFLIAITGQGLTSSEGGTGGSSSEWGKSNHSIIIPIREARARLLIRRLLIHLLVVPGGRRQGKEFTGFSDSQLWRLI</sequence>
<evidence type="ECO:0000313" key="1">
    <source>
        <dbReference type="EMBL" id="GBL91559.1"/>
    </source>
</evidence>
<proteinExistence type="predicted"/>
<comment type="caution">
    <text evidence="1">The sequence shown here is derived from an EMBL/GenBank/DDBJ whole genome shotgun (WGS) entry which is preliminary data.</text>
</comment>
<organism evidence="1 2">
    <name type="scientific">Araneus ventricosus</name>
    <name type="common">Orbweaver spider</name>
    <name type="synonym">Epeira ventricosa</name>
    <dbReference type="NCBI Taxonomy" id="182803"/>
    <lineage>
        <taxon>Eukaryota</taxon>
        <taxon>Metazoa</taxon>
        <taxon>Ecdysozoa</taxon>
        <taxon>Arthropoda</taxon>
        <taxon>Chelicerata</taxon>
        <taxon>Arachnida</taxon>
        <taxon>Araneae</taxon>
        <taxon>Araneomorphae</taxon>
        <taxon>Entelegynae</taxon>
        <taxon>Araneoidea</taxon>
        <taxon>Araneidae</taxon>
        <taxon>Araneus</taxon>
    </lineage>
</organism>
<gene>
    <name evidence="1" type="ORF">AVEN_23622_1</name>
</gene>